<feature type="transmembrane region" description="Helical" evidence="5">
    <location>
        <begin position="112"/>
        <end position="132"/>
    </location>
</feature>
<comment type="subcellular location">
    <subcellularLocation>
        <location evidence="1">Endomembrane system</location>
        <topology evidence="1">Multi-pass membrane protein</topology>
    </subcellularLocation>
</comment>
<protein>
    <recommendedName>
        <fullName evidence="8">VIT family protein</fullName>
    </recommendedName>
</protein>
<gene>
    <name evidence="6" type="ORF">A2975_03995</name>
</gene>
<feature type="transmembrane region" description="Helical" evidence="5">
    <location>
        <begin position="144"/>
        <end position="165"/>
    </location>
</feature>
<evidence type="ECO:0000256" key="1">
    <source>
        <dbReference type="ARBA" id="ARBA00004127"/>
    </source>
</evidence>
<keyword evidence="2 5" id="KW-0812">Transmembrane</keyword>
<dbReference type="CDD" id="cd01059">
    <property type="entry name" value="CCC1_like"/>
    <property type="match status" value="1"/>
</dbReference>
<dbReference type="PANTHER" id="PTHR31851">
    <property type="entry name" value="FE(2+)/MN(2+) TRANSPORTER PCL1"/>
    <property type="match status" value="1"/>
</dbReference>
<sequence>MNTKQATALYTKNFIFGVEDSLVSTVGLLSGVAAAGMAKHTIFLTGVILIFVEAFSMGVGSFLAEQSVEEYEESDKVAPTKSIISGLIMFASYFASGFIPLFPYVVFEVSTAFWTAITLTLTALFLLGIISASRFHHKDLFRHGIRMLLVGGLAIVAGVAVGKIIA</sequence>
<evidence type="ECO:0000256" key="2">
    <source>
        <dbReference type="ARBA" id="ARBA00022692"/>
    </source>
</evidence>
<organism evidence="6 7">
    <name type="scientific">Candidatus Woesebacteria bacterium RIFCSPLOWO2_01_FULL_44_14</name>
    <dbReference type="NCBI Taxonomy" id="1802525"/>
    <lineage>
        <taxon>Bacteria</taxon>
        <taxon>Candidatus Woeseibacteriota</taxon>
    </lineage>
</organism>
<proteinExistence type="predicted"/>
<dbReference type="AlphaFoldDB" id="A0A1F8C1J8"/>
<evidence type="ECO:0000313" key="7">
    <source>
        <dbReference type="Proteomes" id="UP000178429"/>
    </source>
</evidence>
<evidence type="ECO:0000256" key="4">
    <source>
        <dbReference type="ARBA" id="ARBA00023136"/>
    </source>
</evidence>
<accession>A0A1F8C1J8</accession>
<dbReference type="Proteomes" id="UP000178429">
    <property type="component" value="Unassembled WGS sequence"/>
</dbReference>
<dbReference type="Pfam" id="PF01988">
    <property type="entry name" value="VIT1"/>
    <property type="match status" value="2"/>
</dbReference>
<evidence type="ECO:0000313" key="6">
    <source>
        <dbReference type="EMBL" id="OGM70207.1"/>
    </source>
</evidence>
<evidence type="ECO:0000256" key="5">
    <source>
        <dbReference type="SAM" id="Phobius"/>
    </source>
</evidence>
<dbReference type="GO" id="GO:0005384">
    <property type="term" value="F:manganese ion transmembrane transporter activity"/>
    <property type="evidence" value="ECO:0007669"/>
    <property type="project" value="InterPro"/>
</dbReference>
<reference evidence="6 7" key="1">
    <citation type="journal article" date="2016" name="Nat. Commun.">
        <title>Thousands of microbial genomes shed light on interconnected biogeochemical processes in an aquifer system.</title>
        <authorList>
            <person name="Anantharaman K."/>
            <person name="Brown C.T."/>
            <person name="Hug L.A."/>
            <person name="Sharon I."/>
            <person name="Castelle C.J."/>
            <person name="Probst A.J."/>
            <person name="Thomas B.C."/>
            <person name="Singh A."/>
            <person name="Wilkins M.J."/>
            <person name="Karaoz U."/>
            <person name="Brodie E.L."/>
            <person name="Williams K.H."/>
            <person name="Hubbard S.S."/>
            <person name="Banfield J.F."/>
        </authorList>
    </citation>
    <scope>NUCLEOTIDE SEQUENCE [LARGE SCALE GENOMIC DNA]</scope>
</reference>
<dbReference type="GO" id="GO:0012505">
    <property type="term" value="C:endomembrane system"/>
    <property type="evidence" value="ECO:0007669"/>
    <property type="project" value="UniProtKB-SubCell"/>
</dbReference>
<comment type="caution">
    <text evidence="6">The sequence shown here is derived from an EMBL/GenBank/DDBJ whole genome shotgun (WGS) entry which is preliminary data.</text>
</comment>
<keyword evidence="3 5" id="KW-1133">Transmembrane helix</keyword>
<keyword evidence="4 5" id="KW-0472">Membrane</keyword>
<evidence type="ECO:0000256" key="3">
    <source>
        <dbReference type="ARBA" id="ARBA00022989"/>
    </source>
</evidence>
<evidence type="ECO:0008006" key="8">
    <source>
        <dbReference type="Google" id="ProtNLM"/>
    </source>
</evidence>
<dbReference type="GO" id="GO:0030026">
    <property type="term" value="P:intracellular manganese ion homeostasis"/>
    <property type="evidence" value="ECO:0007669"/>
    <property type="project" value="InterPro"/>
</dbReference>
<feature type="transmembrane region" description="Helical" evidence="5">
    <location>
        <begin position="42"/>
        <end position="63"/>
    </location>
</feature>
<dbReference type="STRING" id="1802525.A2975_03995"/>
<name>A0A1F8C1J8_9BACT</name>
<dbReference type="InterPro" id="IPR008217">
    <property type="entry name" value="Ccc1_fam"/>
</dbReference>
<dbReference type="EMBL" id="MGHL01000006">
    <property type="protein sequence ID" value="OGM70207.1"/>
    <property type="molecule type" value="Genomic_DNA"/>
</dbReference>
<feature type="transmembrane region" description="Helical" evidence="5">
    <location>
        <begin position="83"/>
        <end position="106"/>
    </location>
</feature>